<reference evidence="10 11" key="1">
    <citation type="journal article" date="2012" name="Science">
        <title>The Paleozoic origin of enzymatic lignin decomposition reconstructed from 31 fungal genomes.</title>
        <authorList>
            <person name="Floudas D."/>
            <person name="Binder M."/>
            <person name="Riley R."/>
            <person name="Barry K."/>
            <person name="Blanchette R.A."/>
            <person name="Henrissat B."/>
            <person name="Martinez A.T."/>
            <person name="Otillar R."/>
            <person name="Spatafora J.W."/>
            <person name="Yadav J.S."/>
            <person name="Aerts A."/>
            <person name="Benoit I."/>
            <person name="Boyd A."/>
            <person name="Carlson A."/>
            <person name="Copeland A."/>
            <person name="Coutinho P.M."/>
            <person name="de Vries R.P."/>
            <person name="Ferreira P."/>
            <person name="Findley K."/>
            <person name="Foster B."/>
            <person name="Gaskell J."/>
            <person name="Glotzer D."/>
            <person name="Gorecki P."/>
            <person name="Heitman J."/>
            <person name="Hesse C."/>
            <person name="Hori C."/>
            <person name="Igarashi K."/>
            <person name="Jurgens J.A."/>
            <person name="Kallen N."/>
            <person name="Kersten P."/>
            <person name="Kohler A."/>
            <person name="Kuees U."/>
            <person name="Kumar T.K.A."/>
            <person name="Kuo A."/>
            <person name="LaButti K."/>
            <person name="Larrondo L.F."/>
            <person name="Lindquist E."/>
            <person name="Ling A."/>
            <person name="Lombard V."/>
            <person name="Lucas S."/>
            <person name="Lundell T."/>
            <person name="Martin R."/>
            <person name="McLaughlin D.J."/>
            <person name="Morgenstern I."/>
            <person name="Morin E."/>
            <person name="Murat C."/>
            <person name="Nagy L.G."/>
            <person name="Nolan M."/>
            <person name="Ohm R.A."/>
            <person name="Patyshakuliyeva A."/>
            <person name="Rokas A."/>
            <person name="Ruiz-Duenas F.J."/>
            <person name="Sabat G."/>
            <person name="Salamov A."/>
            <person name="Samejima M."/>
            <person name="Schmutz J."/>
            <person name="Slot J.C."/>
            <person name="St John F."/>
            <person name="Stenlid J."/>
            <person name="Sun H."/>
            <person name="Sun S."/>
            <person name="Syed K."/>
            <person name="Tsang A."/>
            <person name="Wiebenga A."/>
            <person name="Young D."/>
            <person name="Pisabarro A."/>
            <person name="Eastwood D.C."/>
            <person name="Martin F."/>
            <person name="Cullen D."/>
            <person name="Grigoriev I.V."/>
            <person name="Hibbett D.S."/>
        </authorList>
    </citation>
    <scope>NUCLEOTIDE SEQUENCE [LARGE SCALE GENOMIC DNA]</scope>
    <source>
        <strain evidence="10 11">DJM-731 SS1</strain>
    </source>
</reference>
<dbReference type="PANTHER" id="PTHR45630">
    <property type="entry name" value="CATION-TRANSPORTING ATPASE-RELATED"/>
    <property type="match status" value="1"/>
</dbReference>
<dbReference type="InterPro" id="IPR006544">
    <property type="entry name" value="P-type_TPase_V"/>
</dbReference>
<evidence type="ECO:0008006" key="12">
    <source>
        <dbReference type="Google" id="ProtNLM"/>
    </source>
</evidence>
<dbReference type="EMBL" id="JH795869">
    <property type="protein sequence ID" value="EJT99774.1"/>
    <property type="molecule type" value="Genomic_DNA"/>
</dbReference>
<keyword evidence="2" id="KW-0479">Metal-binding</keyword>
<dbReference type="Pfam" id="PF23143">
    <property type="entry name" value="2TM_P5A-ATPase"/>
    <property type="match status" value="1"/>
</dbReference>
<name>M5FVX5_DACPD</name>
<dbReference type="GO" id="GO:0005524">
    <property type="term" value="F:ATP binding"/>
    <property type="evidence" value="ECO:0007669"/>
    <property type="project" value="UniProtKB-KW"/>
</dbReference>
<dbReference type="GeneID" id="63690406"/>
<dbReference type="AlphaFoldDB" id="M5FVX5"/>
<keyword evidence="6" id="KW-1278">Translocase</keyword>
<evidence type="ECO:0000259" key="9">
    <source>
        <dbReference type="Pfam" id="PF23143"/>
    </source>
</evidence>
<keyword evidence="3" id="KW-0547">Nucleotide-binding</keyword>
<dbReference type="Proteomes" id="UP000030653">
    <property type="component" value="Unassembled WGS sequence"/>
</dbReference>
<dbReference type="SUPFAM" id="SSF81653">
    <property type="entry name" value="Calcium ATPase, transduction domain A"/>
    <property type="match status" value="1"/>
</dbReference>
<dbReference type="OMA" id="NDICYNG"/>
<dbReference type="HOGENOM" id="CLU_001828_4_2_1"/>
<dbReference type="GO" id="GO:0015662">
    <property type="term" value="F:P-type ion transporter activity"/>
    <property type="evidence" value="ECO:0007669"/>
    <property type="project" value="TreeGrafter"/>
</dbReference>
<keyword evidence="4" id="KW-0067">ATP-binding</keyword>
<evidence type="ECO:0000256" key="3">
    <source>
        <dbReference type="ARBA" id="ARBA00022741"/>
    </source>
</evidence>
<evidence type="ECO:0000313" key="11">
    <source>
        <dbReference type="Proteomes" id="UP000030653"/>
    </source>
</evidence>
<protein>
    <recommendedName>
        <fullName evidence="12">Cation-transporting P-type ATPase N-terminal domain-containing protein</fullName>
    </recommendedName>
</protein>
<dbReference type="Pfam" id="PF00122">
    <property type="entry name" value="E1-E2_ATPase"/>
    <property type="match status" value="1"/>
</dbReference>
<keyword evidence="5" id="KW-0460">Magnesium</keyword>
<feature type="transmembrane region" description="Helical" evidence="7">
    <location>
        <begin position="22"/>
        <end position="43"/>
    </location>
</feature>
<dbReference type="STRING" id="1858805.M5FVX5"/>
<dbReference type="OrthoDB" id="48943at2759"/>
<dbReference type="InterPro" id="IPR008250">
    <property type="entry name" value="ATPase_P-typ_transduc_dom_A_sf"/>
</dbReference>
<feature type="transmembrane region" description="Helical" evidence="7">
    <location>
        <begin position="392"/>
        <end position="411"/>
    </location>
</feature>
<dbReference type="GO" id="GO:0005789">
    <property type="term" value="C:endoplasmic reticulum membrane"/>
    <property type="evidence" value="ECO:0007669"/>
    <property type="project" value="TreeGrafter"/>
</dbReference>
<gene>
    <name evidence="10" type="ORF">DACRYDRAFT_55707</name>
</gene>
<evidence type="ECO:0000256" key="5">
    <source>
        <dbReference type="ARBA" id="ARBA00022842"/>
    </source>
</evidence>
<dbReference type="PANTHER" id="PTHR45630:SF7">
    <property type="entry name" value="ENDOPLASMIC RETICULUM TRANSMEMBRANE HELIX TRANSLOCASE"/>
    <property type="match status" value="1"/>
</dbReference>
<keyword evidence="7" id="KW-0472">Membrane</keyword>
<evidence type="ECO:0000259" key="8">
    <source>
        <dbReference type="Pfam" id="PF00122"/>
    </source>
</evidence>
<dbReference type="RefSeq" id="XP_040626672.1">
    <property type="nucleotide sequence ID" value="XM_040775344.1"/>
</dbReference>
<accession>M5FVX5</accession>
<feature type="transmembrane region" description="Helical" evidence="7">
    <location>
        <begin position="55"/>
        <end position="73"/>
    </location>
</feature>
<dbReference type="InterPro" id="IPR057255">
    <property type="entry name" value="2TM_P5A-ATPase"/>
</dbReference>
<feature type="domain" description="P5A-ATPase transmembrane helical hairpin" evidence="9">
    <location>
        <begin position="21"/>
        <end position="89"/>
    </location>
</feature>
<dbReference type="Gene3D" id="2.70.150.10">
    <property type="entry name" value="Calcium-transporting ATPase, cytoplasmic transduction domain A"/>
    <property type="match status" value="1"/>
</dbReference>
<sequence length="458" mass="50926">MVAVLVSSPEIRAATLHCRIPFYLHLYASPFVVVWSVFGYAYFTKYDEWFGTQERAFAAGSIVLACHLFSFLIPQCSPGVKARLTCVNASSLDQADCIRIVPTEDRGRDMIVPLRKNPTSLTTYTFVYQSETYICTAGKPFTRLPYPCDSRPLLSSFTAIGLSSSSLPALRESYGPNTLDIPLPSFGEMFAGHGVASFFVFQMLCVGLWSLDEYWHCNVFVAFLMLVLECTVMFQRVKTLKESRTIPIAPFPILCYRDKKWRSVKTDELVPGDIVSITRSKEDTAVPADLLLLHGSVIMNEALLSGDATPLLKESIKRCNGSEKLDINGAHSDSVLYGGTRVLQVRPGEVTAGDGGCIAEVLRTGFGTTQGQLIRRMLSTTEGASAHNLESWLFIEFLLIFAIAALWDVWVPGRQRGMSTYERLSDCILIIATVVLPRFPKELLLVVNWSLITLYKYG</sequence>
<keyword evidence="7" id="KW-1133">Transmembrane helix</keyword>
<evidence type="ECO:0000256" key="1">
    <source>
        <dbReference type="ARBA" id="ARBA00004141"/>
    </source>
</evidence>
<keyword evidence="7" id="KW-0812">Transmembrane</keyword>
<dbReference type="GO" id="GO:0006874">
    <property type="term" value="P:intracellular calcium ion homeostasis"/>
    <property type="evidence" value="ECO:0007669"/>
    <property type="project" value="TreeGrafter"/>
</dbReference>
<evidence type="ECO:0000256" key="6">
    <source>
        <dbReference type="ARBA" id="ARBA00022967"/>
    </source>
</evidence>
<evidence type="ECO:0000313" key="10">
    <source>
        <dbReference type="EMBL" id="EJT99774.1"/>
    </source>
</evidence>
<proteinExistence type="predicted"/>
<evidence type="ECO:0000256" key="7">
    <source>
        <dbReference type="SAM" id="Phobius"/>
    </source>
</evidence>
<dbReference type="SUPFAM" id="SSF81665">
    <property type="entry name" value="Calcium ATPase, transmembrane domain M"/>
    <property type="match status" value="1"/>
</dbReference>
<feature type="domain" description="P-type ATPase A" evidence="8">
    <location>
        <begin position="255"/>
        <end position="377"/>
    </location>
</feature>
<feature type="transmembrane region" description="Helical" evidence="7">
    <location>
        <begin position="190"/>
        <end position="211"/>
    </location>
</feature>
<feature type="transmembrane region" description="Helical" evidence="7">
    <location>
        <begin position="218"/>
        <end position="237"/>
    </location>
</feature>
<dbReference type="GO" id="GO:0019829">
    <property type="term" value="F:ATPase-coupled monoatomic cation transmembrane transporter activity"/>
    <property type="evidence" value="ECO:0007669"/>
    <property type="project" value="TreeGrafter"/>
</dbReference>
<organism evidence="10 11">
    <name type="scientific">Dacryopinax primogenitus (strain DJM 731)</name>
    <name type="common">Brown rot fungus</name>
    <dbReference type="NCBI Taxonomy" id="1858805"/>
    <lineage>
        <taxon>Eukaryota</taxon>
        <taxon>Fungi</taxon>
        <taxon>Dikarya</taxon>
        <taxon>Basidiomycota</taxon>
        <taxon>Agaricomycotina</taxon>
        <taxon>Dacrymycetes</taxon>
        <taxon>Dacrymycetales</taxon>
        <taxon>Dacrymycetaceae</taxon>
        <taxon>Dacryopinax</taxon>
    </lineage>
</organism>
<dbReference type="GO" id="GO:0046872">
    <property type="term" value="F:metal ion binding"/>
    <property type="evidence" value="ECO:0007669"/>
    <property type="project" value="UniProtKB-KW"/>
</dbReference>
<evidence type="ECO:0000256" key="2">
    <source>
        <dbReference type="ARBA" id="ARBA00022723"/>
    </source>
</evidence>
<dbReference type="InterPro" id="IPR059000">
    <property type="entry name" value="ATPase_P-type_domA"/>
</dbReference>
<dbReference type="InterPro" id="IPR023298">
    <property type="entry name" value="ATPase_P-typ_TM_dom_sf"/>
</dbReference>
<evidence type="ECO:0000256" key="4">
    <source>
        <dbReference type="ARBA" id="ARBA00022840"/>
    </source>
</evidence>
<comment type="subcellular location">
    <subcellularLocation>
        <location evidence="1">Membrane</location>
        <topology evidence="1">Multi-pass membrane protein</topology>
    </subcellularLocation>
</comment>
<keyword evidence="11" id="KW-1185">Reference proteome</keyword>